<gene>
    <name evidence="3" type="ORF">L484_026525</name>
</gene>
<keyword evidence="1" id="KW-0812">Transmembrane</keyword>
<feature type="transmembrane region" description="Helical" evidence="1">
    <location>
        <begin position="86"/>
        <end position="106"/>
    </location>
</feature>
<keyword evidence="4" id="KW-1185">Reference proteome</keyword>
<name>W9RAS5_9ROSA</name>
<feature type="domain" description="MCM9 N-terminal" evidence="2">
    <location>
        <begin position="10"/>
        <end position="69"/>
    </location>
</feature>
<dbReference type="AlphaFoldDB" id="W9RAS5"/>
<reference evidence="4" key="1">
    <citation type="submission" date="2013-01" db="EMBL/GenBank/DDBJ databases">
        <title>Draft Genome Sequence of a Mulberry Tree, Morus notabilis C.K. Schneid.</title>
        <authorList>
            <person name="He N."/>
            <person name="Zhao S."/>
        </authorList>
    </citation>
    <scope>NUCLEOTIDE SEQUENCE</scope>
</reference>
<dbReference type="InterPro" id="IPR058768">
    <property type="entry name" value="MCM9_N"/>
</dbReference>
<organism evidence="3 4">
    <name type="scientific">Morus notabilis</name>
    <dbReference type="NCBI Taxonomy" id="981085"/>
    <lineage>
        <taxon>Eukaryota</taxon>
        <taxon>Viridiplantae</taxon>
        <taxon>Streptophyta</taxon>
        <taxon>Embryophyta</taxon>
        <taxon>Tracheophyta</taxon>
        <taxon>Spermatophyta</taxon>
        <taxon>Magnoliopsida</taxon>
        <taxon>eudicotyledons</taxon>
        <taxon>Gunneridae</taxon>
        <taxon>Pentapetalae</taxon>
        <taxon>rosids</taxon>
        <taxon>fabids</taxon>
        <taxon>Rosales</taxon>
        <taxon>Moraceae</taxon>
        <taxon>Moreae</taxon>
        <taxon>Morus</taxon>
    </lineage>
</organism>
<protein>
    <recommendedName>
        <fullName evidence="2">MCM9 N-terminal domain-containing protein</fullName>
    </recommendedName>
</protein>
<dbReference type="eggNOG" id="KOG0477">
    <property type="taxonomic scope" value="Eukaryota"/>
</dbReference>
<dbReference type="Proteomes" id="UP000030645">
    <property type="component" value="Unassembled WGS sequence"/>
</dbReference>
<dbReference type="EMBL" id="KE343883">
    <property type="protein sequence ID" value="EXB44937.1"/>
    <property type="molecule type" value="Genomic_DNA"/>
</dbReference>
<evidence type="ECO:0000256" key="1">
    <source>
        <dbReference type="SAM" id="Phobius"/>
    </source>
</evidence>
<dbReference type="Pfam" id="PF26066">
    <property type="entry name" value="MCM9_N"/>
    <property type="match status" value="1"/>
</dbReference>
<evidence type="ECO:0000259" key="2">
    <source>
        <dbReference type="Pfam" id="PF26066"/>
    </source>
</evidence>
<dbReference type="STRING" id="981085.W9RAS5"/>
<proteinExistence type="predicted"/>
<evidence type="ECO:0000313" key="3">
    <source>
        <dbReference type="EMBL" id="EXB44937.1"/>
    </source>
</evidence>
<sequence length="113" mass="12813">MGDPPVPVKSLAAFLIRHHFDQLSSITHSPDPKLHYPLFINFTKLLQDDPPLARLVFSQPTEYLRFFDVGIDVCGSPLECAGNLCLFNFSLSFLCVFAVVELLLVVDTRFHEY</sequence>
<keyword evidence="1" id="KW-0472">Membrane</keyword>
<evidence type="ECO:0000313" key="4">
    <source>
        <dbReference type="Proteomes" id="UP000030645"/>
    </source>
</evidence>
<accession>W9RAS5</accession>
<keyword evidence="1" id="KW-1133">Transmembrane helix</keyword>